<dbReference type="OrthoDB" id="9804019at2"/>
<dbReference type="Gene3D" id="1.10.8.60">
    <property type="match status" value="1"/>
</dbReference>
<dbReference type="CDD" id="cd00009">
    <property type="entry name" value="AAA"/>
    <property type="match status" value="1"/>
</dbReference>
<dbReference type="GO" id="GO:0005524">
    <property type="term" value="F:ATP binding"/>
    <property type="evidence" value="ECO:0007669"/>
    <property type="project" value="UniProtKB-KW"/>
</dbReference>
<dbReference type="InterPro" id="IPR001789">
    <property type="entry name" value="Sig_transdc_resp-reg_receiver"/>
</dbReference>
<dbReference type="Gene3D" id="1.10.10.60">
    <property type="entry name" value="Homeodomain-like"/>
    <property type="match status" value="1"/>
</dbReference>
<reference evidence="9 10" key="1">
    <citation type="submission" date="2019-03" db="EMBL/GenBank/DDBJ databases">
        <title>Genomic Encyclopedia of Type Strains, Phase IV (KMG-IV): sequencing the most valuable type-strain genomes for metagenomic binning, comparative biology and taxonomic classification.</title>
        <authorList>
            <person name="Goeker M."/>
        </authorList>
    </citation>
    <scope>NUCLEOTIDE SEQUENCE [LARGE SCALE GENOMIC DNA]</scope>
    <source>
        <strain evidence="9 10">DSM 15505</strain>
    </source>
</reference>
<accession>A0A4V3EPB4</accession>
<keyword evidence="10" id="KW-1185">Reference proteome</keyword>
<dbReference type="InterPro" id="IPR002078">
    <property type="entry name" value="Sigma_54_int"/>
</dbReference>
<gene>
    <name evidence="9" type="ORF">DES49_3020</name>
</gene>
<dbReference type="Proteomes" id="UP000295830">
    <property type="component" value="Unassembled WGS sequence"/>
</dbReference>
<dbReference type="InterPro" id="IPR058031">
    <property type="entry name" value="AAA_lid_NorR"/>
</dbReference>
<dbReference type="FunFam" id="3.40.50.300:FF:000006">
    <property type="entry name" value="DNA-binding transcriptional regulator NtrC"/>
    <property type="match status" value="1"/>
</dbReference>
<dbReference type="PROSITE" id="PS00675">
    <property type="entry name" value="SIGMA54_INTERACT_1"/>
    <property type="match status" value="1"/>
</dbReference>
<dbReference type="InterPro" id="IPR003593">
    <property type="entry name" value="AAA+_ATPase"/>
</dbReference>
<dbReference type="Gene3D" id="3.40.50.2300">
    <property type="match status" value="1"/>
</dbReference>
<dbReference type="InterPro" id="IPR011006">
    <property type="entry name" value="CheY-like_superfamily"/>
</dbReference>
<dbReference type="GO" id="GO:0006355">
    <property type="term" value="P:regulation of DNA-templated transcription"/>
    <property type="evidence" value="ECO:0007669"/>
    <property type="project" value="InterPro"/>
</dbReference>
<dbReference type="Pfam" id="PF25601">
    <property type="entry name" value="AAA_lid_14"/>
    <property type="match status" value="1"/>
</dbReference>
<comment type="caution">
    <text evidence="9">The sequence shown here is derived from an EMBL/GenBank/DDBJ whole genome shotgun (WGS) entry which is preliminary data.</text>
</comment>
<dbReference type="RefSeq" id="WP_133737234.1">
    <property type="nucleotide sequence ID" value="NZ_SOAX01000008.1"/>
</dbReference>
<organism evidence="9 10">
    <name type="scientific">Halospina denitrificans</name>
    <dbReference type="NCBI Taxonomy" id="332522"/>
    <lineage>
        <taxon>Bacteria</taxon>
        <taxon>Pseudomonadati</taxon>
        <taxon>Pseudomonadota</taxon>
        <taxon>Gammaproteobacteria</taxon>
        <taxon>Halospina</taxon>
    </lineage>
</organism>
<evidence type="ECO:0000256" key="2">
    <source>
        <dbReference type="ARBA" id="ARBA00022840"/>
    </source>
</evidence>
<dbReference type="PANTHER" id="PTHR32071">
    <property type="entry name" value="TRANSCRIPTIONAL REGULATORY PROTEIN"/>
    <property type="match status" value="1"/>
</dbReference>
<dbReference type="EMBL" id="SOAX01000008">
    <property type="protein sequence ID" value="TDT37068.1"/>
    <property type="molecule type" value="Genomic_DNA"/>
</dbReference>
<evidence type="ECO:0000313" key="10">
    <source>
        <dbReference type="Proteomes" id="UP000295830"/>
    </source>
</evidence>
<evidence type="ECO:0000256" key="5">
    <source>
        <dbReference type="ARBA" id="ARBA00023163"/>
    </source>
</evidence>
<dbReference type="Gene3D" id="3.40.50.300">
    <property type="entry name" value="P-loop containing nucleotide triphosphate hydrolases"/>
    <property type="match status" value="1"/>
</dbReference>
<feature type="modified residue" description="4-aspartylphosphate" evidence="6">
    <location>
        <position position="53"/>
    </location>
</feature>
<proteinExistence type="predicted"/>
<dbReference type="SUPFAM" id="SSF52540">
    <property type="entry name" value="P-loop containing nucleoside triphosphate hydrolases"/>
    <property type="match status" value="1"/>
</dbReference>
<evidence type="ECO:0000259" key="7">
    <source>
        <dbReference type="PROSITE" id="PS50045"/>
    </source>
</evidence>
<dbReference type="InterPro" id="IPR009057">
    <property type="entry name" value="Homeodomain-like_sf"/>
</dbReference>
<keyword evidence="6" id="KW-0597">Phosphoprotein</keyword>
<dbReference type="PROSITE" id="PS50110">
    <property type="entry name" value="RESPONSE_REGULATORY"/>
    <property type="match status" value="1"/>
</dbReference>
<name>A0A4V3EPB4_9GAMM</name>
<dbReference type="InterPro" id="IPR027417">
    <property type="entry name" value="P-loop_NTPase"/>
</dbReference>
<feature type="domain" description="Sigma-54 factor interaction" evidence="7">
    <location>
        <begin position="142"/>
        <end position="371"/>
    </location>
</feature>
<evidence type="ECO:0000256" key="4">
    <source>
        <dbReference type="ARBA" id="ARBA00023125"/>
    </source>
</evidence>
<keyword evidence="5" id="KW-0804">Transcription</keyword>
<dbReference type="Pfam" id="PF00158">
    <property type="entry name" value="Sigma54_activat"/>
    <property type="match status" value="1"/>
</dbReference>
<dbReference type="GO" id="GO:0000160">
    <property type="term" value="P:phosphorelay signal transduction system"/>
    <property type="evidence" value="ECO:0007669"/>
    <property type="project" value="InterPro"/>
</dbReference>
<feature type="domain" description="Response regulatory" evidence="8">
    <location>
        <begin position="4"/>
        <end position="118"/>
    </location>
</feature>
<dbReference type="GO" id="GO:0043565">
    <property type="term" value="F:sequence-specific DNA binding"/>
    <property type="evidence" value="ECO:0007669"/>
    <property type="project" value="InterPro"/>
</dbReference>
<dbReference type="SUPFAM" id="SSF52172">
    <property type="entry name" value="CheY-like"/>
    <property type="match status" value="1"/>
</dbReference>
<dbReference type="AlphaFoldDB" id="A0A4V3EPB4"/>
<evidence type="ECO:0000256" key="1">
    <source>
        <dbReference type="ARBA" id="ARBA00022741"/>
    </source>
</evidence>
<dbReference type="Pfam" id="PF02954">
    <property type="entry name" value="HTH_8"/>
    <property type="match status" value="1"/>
</dbReference>
<keyword evidence="3" id="KW-0805">Transcription regulation</keyword>
<sequence>MSVRILVVEDDRSLADLLQEELEQEGYEVRVANDCAGGIALCDEWEPVLVLSDLRLPDDDGMALLRFTRNQPDPPLFLLVTAFGTVDQAVEALKAGADEFLTKPLSMDHLLLMVRRLLEQRELRREVSVYRASQGQGSFHGLIGGSAVMHGLFGEIRQVAQGSMPVLVLGESGVGKELVARAIHNESPRAERAFVAVNCAGIPADLMESEFFGHSKGAFTGADRARPGLFAQADGGTLLLDEIAEMPLQLQAKLLRALQEGTIKAVGSDREQSVDVRIIASTHQDLQGRVARGEFREDLYYRLETLAIQVPPLRERSDDIERLAMYFMEQSAARNGKQGLRFDDAALECLRHYEYPGNIRELANTVERAVTFCNGDRILVEHLPPRVQQASGASVASAAAPHAGVGLLNPGESLPTLETLQQRYVEYVLSQVNGNKRQAAQILGVNRRTLYRWLSPEDED</sequence>
<dbReference type="SUPFAM" id="SSF46689">
    <property type="entry name" value="Homeodomain-like"/>
    <property type="match status" value="1"/>
</dbReference>
<keyword evidence="2" id="KW-0067">ATP-binding</keyword>
<evidence type="ECO:0000256" key="3">
    <source>
        <dbReference type="ARBA" id="ARBA00023015"/>
    </source>
</evidence>
<dbReference type="InterPro" id="IPR025943">
    <property type="entry name" value="Sigma_54_int_dom_ATP-bd_2"/>
</dbReference>
<dbReference type="PROSITE" id="PS00688">
    <property type="entry name" value="SIGMA54_INTERACT_3"/>
    <property type="match status" value="1"/>
</dbReference>
<evidence type="ECO:0000259" key="8">
    <source>
        <dbReference type="PROSITE" id="PS50110"/>
    </source>
</evidence>
<dbReference type="Pfam" id="PF00072">
    <property type="entry name" value="Response_reg"/>
    <property type="match status" value="1"/>
</dbReference>
<dbReference type="InterPro" id="IPR025944">
    <property type="entry name" value="Sigma_54_int_dom_CS"/>
</dbReference>
<dbReference type="SMART" id="SM00448">
    <property type="entry name" value="REC"/>
    <property type="match status" value="1"/>
</dbReference>
<dbReference type="InterPro" id="IPR025662">
    <property type="entry name" value="Sigma_54_int_dom_ATP-bd_1"/>
</dbReference>
<protein>
    <submittedName>
        <fullName evidence="9">Two-component system NtrC family response regulator</fullName>
    </submittedName>
</protein>
<dbReference type="PROSITE" id="PS50045">
    <property type="entry name" value="SIGMA54_INTERACT_4"/>
    <property type="match status" value="1"/>
</dbReference>
<dbReference type="PANTHER" id="PTHR32071:SF14">
    <property type="entry name" value="TRANSCRIPTIONAL REGULATORY PROTEIN RTCR"/>
    <property type="match status" value="1"/>
</dbReference>
<dbReference type="SMART" id="SM00382">
    <property type="entry name" value="AAA"/>
    <property type="match status" value="1"/>
</dbReference>
<dbReference type="InterPro" id="IPR002197">
    <property type="entry name" value="HTH_Fis"/>
</dbReference>
<keyword evidence="1" id="KW-0547">Nucleotide-binding</keyword>
<evidence type="ECO:0000256" key="6">
    <source>
        <dbReference type="PROSITE-ProRule" id="PRU00169"/>
    </source>
</evidence>
<keyword evidence="4" id="KW-0238">DNA-binding</keyword>
<evidence type="ECO:0000313" key="9">
    <source>
        <dbReference type="EMBL" id="TDT37068.1"/>
    </source>
</evidence>
<dbReference type="PROSITE" id="PS00676">
    <property type="entry name" value="SIGMA54_INTERACT_2"/>
    <property type="match status" value="1"/>
</dbReference>